<keyword evidence="3" id="KW-0548">Nucleotidyltransferase</keyword>
<feature type="domain" description="AAA+ ATPase" evidence="2">
    <location>
        <begin position="45"/>
        <end position="196"/>
    </location>
</feature>
<dbReference type="CDD" id="cd00009">
    <property type="entry name" value="AAA"/>
    <property type="match status" value="1"/>
</dbReference>
<dbReference type="SUPFAM" id="SSF52540">
    <property type="entry name" value="P-loop containing nucleoside triphosphate hydrolases"/>
    <property type="match status" value="1"/>
</dbReference>
<dbReference type="GO" id="GO:0006261">
    <property type="term" value="P:DNA-templated DNA replication"/>
    <property type="evidence" value="ECO:0007669"/>
    <property type="project" value="TreeGrafter"/>
</dbReference>
<proteinExistence type="predicted"/>
<sequence>MSTDPQDIPEPDRVPGAPHPRMTNRVIGQDHAIADFVEAAKGGRLHHAWLLTGPRGVGKATLAWAIARWLISGEKSGDLSVAEDDPAARRIRALSEPGLQLIRRPWDDKAGRLRAEITVDEIRKLLSFFHLSSSEGGWRIAIIDAADEMNTAAANALLKVLEEPPANGLILMIAHQPARLLPTIRSRCRLLRLNPLTPELMTDVLAGLDVKEDAEALAALSDGSVGEALRLSGQDGLARYQQIVDLFTTLPRLDRLAAAKLSDQAAGRANADGDPFDLTTTLLDRFLSRTARTGLMGAPLPQAANGEGALLTRLSPDDLAARDWADAQARLSARARAGRAVNLDPAALVMDMLTELAHLPPAQSARPAKS</sequence>
<keyword evidence="4" id="KW-1185">Reference proteome</keyword>
<dbReference type="PANTHER" id="PTHR11669">
    <property type="entry name" value="REPLICATION FACTOR C / DNA POLYMERASE III GAMMA-TAU SUBUNIT"/>
    <property type="match status" value="1"/>
</dbReference>
<dbReference type="Gene3D" id="3.40.50.300">
    <property type="entry name" value="P-loop containing nucleotide triphosphate hydrolases"/>
    <property type="match status" value="1"/>
</dbReference>
<dbReference type="InterPro" id="IPR027417">
    <property type="entry name" value="P-loop_NTPase"/>
</dbReference>
<name>A0A418SQN8_9RHOB</name>
<dbReference type="InterPro" id="IPR050238">
    <property type="entry name" value="DNA_Rep/Repair_Clamp_Loader"/>
</dbReference>
<dbReference type="Pfam" id="PF13177">
    <property type="entry name" value="DNA_pol3_delta2"/>
    <property type="match status" value="1"/>
</dbReference>
<dbReference type="PANTHER" id="PTHR11669:SF8">
    <property type="entry name" value="DNA POLYMERASE III SUBUNIT DELTA"/>
    <property type="match status" value="1"/>
</dbReference>
<dbReference type="SMART" id="SM00382">
    <property type="entry name" value="AAA"/>
    <property type="match status" value="1"/>
</dbReference>
<dbReference type="InterPro" id="IPR003593">
    <property type="entry name" value="AAA+_ATPase"/>
</dbReference>
<feature type="region of interest" description="Disordered" evidence="1">
    <location>
        <begin position="1"/>
        <end position="23"/>
    </location>
</feature>
<dbReference type="AlphaFoldDB" id="A0A418SQN8"/>
<dbReference type="OrthoDB" id="9811073at2"/>
<dbReference type="Proteomes" id="UP000284202">
    <property type="component" value="Unassembled WGS sequence"/>
</dbReference>
<organism evidence="3 4">
    <name type="scientific">Paracoccus onubensis</name>
    <dbReference type="NCBI Taxonomy" id="1675788"/>
    <lineage>
        <taxon>Bacteria</taxon>
        <taxon>Pseudomonadati</taxon>
        <taxon>Pseudomonadota</taxon>
        <taxon>Alphaproteobacteria</taxon>
        <taxon>Rhodobacterales</taxon>
        <taxon>Paracoccaceae</taxon>
        <taxon>Paracoccus</taxon>
    </lineage>
</organism>
<comment type="caution">
    <text evidence="3">The sequence shown here is derived from an EMBL/GenBank/DDBJ whole genome shotgun (WGS) entry which is preliminary data.</text>
</comment>
<gene>
    <name evidence="3" type="ORF">D3P04_17035</name>
</gene>
<dbReference type="GO" id="GO:0009360">
    <property type="term" value="C:DNA polymerase III complex"/>
    <property type="evidence" value="ECO:0007669"/>
    <property type="project" value="TreeGrafter"/>
</dbReference>
<evidence type="ECO:0000313" key="3">
    <source>
        <dbReference type="EMBL" id="RJE83157.1"/>
    </source>
</evidence>
<dbReference type="EC" id="2.7.7.7" evidence="3"/>
<dbReference type="GO" id="GO:0003887">
    <property type="term" value="F:DNA-directed DNA polymerase activity"/>
    <property type="evidence" value="ECO:0007669"/>
    <property type="project" value="UniProtKB-EC"/>
</dbReference>
<dbReference type="EMBL" id="QZCG01000012">
    <property type="protein sequence ID" value="RJE83157.1"/>
    <property type="molecule type" value="Genomic_DNA"/>
</dbReference>
<reference evidence="4" key="1">
    <citation type="submission" date="2018-09" db="EMBL/GenBank/DDBJ databases">
        <title>Acidovorax cavernicola nov. sp. isolated from Gruta de las Maravillas (Aracena, Spain).</title>
        <authorList>
            <person name="Jurado V."/>
            <person name="Gutierrez-Patricio S."/>
            <person name="Gonzalez-Pimentel J.L."/>
            <person name="Miller A.Z."/>
            <person name="Laiz L."/>
            <person name="Saiz-Jimenez C."/>
        </authorList>
    </citation>
    <scope>NUCLEOTIDE SEQUENCE [LARGE SCALE GENOMIC DNA]</scope>
    <source>
        <strain evidence="4">1011MAR3C25</strain>
    </source>
</reference>
<evidence type="ECO:0000259" key="2">
    <source>
        <dbReference type="SMART" id="SM00382"/>
    </source>
</evidence>
<accession>A0A418SQN8</accession>
<dbReference type="NCBIfam" id="NF005677">
    <property type="entry name" value="PRK07471.1"/>
    <property type="match status" value="1"/>
</dbReference>
<keyword evidence="3" id="KW-0808">Transferase</keyword>
<evidence type="ECO:0000313" key="4">
    <source>
        <dbReference type="Proteomes" id="UP000284202"/>
    </source>
</evidence>
<evidence type="ECO:0000256" key="1">
    <source>
        <dbReference type="SAM" id="MobiDB-lite"/>
    </source>
</evidence>
<protein>
    <submittedName>
        <fullName evidence="3">DNA polymerase III subunit delta</fullName>
        <ecNumber evidence="3">2.7.7.7</ecNumber>
    </submittedName>
</protein>
<dbReference type="RefSeq" id="WP_119750989.1">
    <property type="nucleotide sequence ID" value="NZ_QZCG01000012.1"/>
</dbReference>